<evidence type="ECO:0000313" key="8">
    <source>
        <dbReference type="Proteomes" id="UP000199229"/>
    </source>
</evidence>
<dbReference type="GO" id="GO:0004888">
    <property type="term" value="F:transmembrane signaling receptor activity"/>
    <property type="evidence" value="ECO:0007669"/>
    <property type="project" value="InterPro"/>
</dbReference>
<evidence type="ECO:0000256" key="4">
    <source>
        <dbReference type="SAM" id="Phobius"/>
    </source>
</evidence>
<dbReference type="InterPro" id="IPR004089">
    <property type="entry name" value="MCPsignal_dom"/>
</dbReference>
<name>A0A1I2WPZ1_9HYPH</name>
<evidence type="ECO:0000259" key="5">
    <source>
        <dbReference type="PROSITE" id="PS50111"/>
    </source>
</evidence>
<keyword evidence="4" id="KW-0812">Transmembrane</keyword>
<dbReference type="GO" id="GO:0016020">
    <property type="term" value="C:membrane"/>
    <property type="evidence" value="ECO:0007669"/>
    <property type="project" value="InterPro"/>
</dbReference>
<evidence type="ECO:0000256" key="1">
    <source>
        <dbReference type="ARBA" id="ARBA00023224"/>
    </source>
</evidence>
<evidence type="ECO:0000256" key="2">
    <source>
        <dbReference type="ARBA" id="ARBA00029447"/>
    </source>
</evidence>
<dbReference type="PROSITE" id="PS50111">
    <property type="entry name" value="CHEMOTAXIS_TRANSDUC_2"/>
    <property type="match status" value="1"/>
</dbReference>
<dbReference type="PANTHER" id="PTHR32089:SF112">
    <property type="entry name" value="LYSOZYME-LIKE PROTEIN-RELATED"/>
    <property type="match status" value="1"/>
</dbReference>
<evidence type="ECO:0000256" key="3">
    <source>
        <dbReference type="PROSITE-ProRule" id="PRU00284"/>
    </source>
</evidence>
<dbReference type="STRING" id="582675.SAMN05192565_12422"/>
<evidence type="ECO:0000259" key="6">
    <source>
        <dbReference type="PROSITE" id="PS50885"/>
    </source>
</evidence>
<dbReference type="PANTHER" id="PTHR32089">
    <property type="entry name" value="METHYL-ACCEPTING CHEMOTAXIS PROTEIN MCPB"/>
    <property type="match status" value="1"/>
</dbReference>
<dbReference type="Pfam" id="PF00015">
    <property type="entry name" value="MCPsignal"/>
    <property type="match status" value="1"/>
</dbReference>
<keyword evidence="4" id="KW-1133">Transmembrane helix</keyword>
<dbReference type="InterPro" id="IPR032255">
    <property type="entry name" value="HBM"/>
</dbReference>
<proteinExistence type="inferred from homology"/>
<comment type="similarity">
    <text evidence="2">Belongs to the methyl-accepting chemotaxis (MCP) protein family.</text>
</comment>
<sequence length="666" mass="69353">MKFGIRSRLYGGFATLMVLGGLLGGFSNLQLGQLSEQNDLKNRIQHNALNLYSFNGLTERFIAQSGAFRANPTPEATSGMQASLTEMRALAAELHDSAVNPERRALYGELLAQTDALSAQVPVMIELGTRIRENKAGVFTGGDALTKAAATLATLLRSGDEAAALAPAAAEVERTVLLFRVMNWRFLATRDPKGRALSATAFTNAEAAVNALKTADLTAAQRQGLKAVEETMKTLNVSFKGASSAIIEGEDLFEQSLKGRANAIHQTGLQARSQLTAAVDAMTAESRSTMGVARTVQSSLLVLLLAVGAAAALLIARSIIGQIEGMTRAMTRLAAGETALTVPSQDAADEMGEMAKAVEVFRQNAVARDALEADQVAQQSARQRRADRVDQLVRSFQQNVAGSLDIVSSATAELDATARSMSQVAGETNSQAVASSAAAEETSANVQTVAAAAEEMVSSLQEIERQVIHSREVATGAAREAEATNTAMASLGTAANQIGAAVTTIAAIASQTNLLALNATIEAARAGEAGRGFAVVAAEVKELANQTGRATEEISGQIVAIQAGTERASAAIRQIADTIATMNDISSMIAETVVQQTAATSEISRNASEAAHGTQDVSANVARVLNSADQTGLAATQVLAVASEVAAQSRNVKRDVDSFLGEIRAA</sequence>
<dbReference type="SMART" id="SM00283">
    <property type="entry name" value="MA"/>
    <property type="match status" value="1"/>
</dbReference>
<dbReference type="InterPro" id="IPR003660">
    <property type="entry name" value="HAMP_dom"/>
</dbReference>
<gene>
    <name evidence="7" type="ORF">SAMN05192565_12422</name>
</gene>
<dbReference type="GO" id="GO:0007165">
    <property type="term" value="P:signal transduction"/>
    <property type="evidence" value="ECO:0007669"/>
    <property type="project" value="UniProtKB-KW"/>
</dbReference>
<evidence type="ECO:0000313" key="7">
    <source>
        <dbReference type="EMBL" id="SFH01671.1"/>
    </source>
</evidence>
<feature type="domain" description="HAMP" evidence="6">
    <location>
        <begin position="317"/>
        <end position="370"/>
    </location>
</feature>
<keyword evidence="8" id="KW-1185">Reference proteome</keyword>
<protein>
    <submittedName>
        <fullName evidence="7">Methyl-accepting chemotaxis protein</fullName>
    </submittedName>
</protein>
<keyword evidence="1 3" id="KW-0807">Transducer</keyword>
<organism evidence="7 8">
    <name type="scientific">Methylobacterium gossipiicola</name>
    <dbReference type="NCBI Taxonomy" id="582675"/>
    <lineage>
        <taxon>Bacteria</taxon>
        <taxon>Pseudomonadati</taxon>
        <taxon>Pseudomonadota</taxon>
        <taxon>Alphaproteobacteria</taxon>
        <taxon>Hyphomicrobiales</taxon>
        <taxon>Methylobacteriaceae</taxon>
        <taxon>Methylobacterium</taxon>
    </lineage>
</organism>
<feature type="transmembrane region" description="Helical" evidence="4">
    <location>
        <begin position="300"/>
        <end position="320"/>
    </location>
</feature>
<dbReference type="GO" id="GO:0006935">
    <property type="term" value="P:chemotaxis"/>
    <property type="evidence" value="ECO:0007669"/>
    <property type="project" value="InterPro"/>
</dbReference>
<dbReference type="InterPro" id="IPR004090">
    <property type="entry name" value="Chemotax_Me-accpt_rcpt"/>
</dbReference>
<reference evidence="8" key="1">
    <citation type="submission" date="2016-10" db="EMBL/GenBank/DDBJ databases">
        <authorList>
            <person name="Varghese N."/>
            <person name="Submissions S."/>
        </authorList>
    </citation>
    <scope>NUCLEOTIDE SEQUENCE [LARGE SCALE GENOMIC DNA]</scope>
    <source>
        <strain evidence="8">Gh-105</strain>
    </source>
</reference>
<dbReference type="OrthoDB" id="8332525at2"/>
<keyword evidence="4" id="KW-0472">Membrane</keyword>
<dbReference type="Pfam" id="PF00672">
    <property type="entry name" value="HAMP"/>
    <property type="match status" value="1"/>
</dbReference>
<dbReference type="SUPFAM" id="SSF58104">
    <property type="entry name" value="Methyl-accepting chemotaxis protein (MCP) signaling domain"/>
    <property type="match status" value="1"/>
</dbReference>
<accession>A0A1I2WPZ1</accession>
<dbReference type="EMBL" id="FOPM01000024">
    <property type="protein sequence ID" value="SFH01671.1"/>
    <property type="molecule type" value="Genomic_DNA"/>
</dbReference>
<dbReference type="PROSITE" id="PS50885">
    <property type="entry name" value="HAMP"/>
    <property type="match status" value="1"/>
</dbReference>
<dbReference type="SUPFAM" id="SSF158472">
    <property type="entry name" value="HAMP domain-like"/>
    <property type="match status" value="1"/>
</dbReference>
<dbReference type="Proteomes" id="UP000199229">
    <property type="component" value="Unassembled WGS sequence"/>
</dbReference>
<dbReference type="Gene3D" id="1.10.287.950">
    <property type="entry name" value="Methyl-accepting chemotaxis protein"/>
    <property type="match status" value="1"/>
</dbReference>
<dbReference type="SMART" id="SM01358">
    <property type="entry name" value="HBM"/>
    <property type="match status" value="1"/>
</dbReference>
<dbReference type="SMART" id="SM00304">
    <property type="entry name" value="HAMP"/>
    <property type="match status" value="1"/>
</dbReference>
<dbReference type="RefSeq" id="WP_091974335.1">
    <property type="nucleotide sequence ID" value="NZ_FOPM01000024.1"/>
</dbReference>
<dbReference type="PRINTS" id="PR00260">
    <property type="entry name" value="CHEMTRNSDUCR"/>
</dbReference>
<feature type="domain" description="Methyl-accepting transducer" evidence="5">
    <location>
        <begin position="410"/>
        <end position="632"/>
    </location>
</feature>
<dbReference type="Gene3D" id="6.10.340.10">
    <property type="match status" value="1"/>
</dbReference>
<dbReference type="AlphaFoldDB" id="A0A1I2WPZ1"/>